<reference evidence="1" key="1">
    <citation type="journal article" date="2014" name="Int. J. Syst. Evol. Microbiol.">
        <title>Complete genome of a new Firmicutes species belonging to the dominant human colonic microbiota ('Ruminococcus bicirculans') reveals two chromosomes and a selective capacity to utilize plant glucans.</title>
        <authorList>
            <consortium name="NISC Comparative Sequencing Program"/>
            <person name="Wegmann U."/>
            <person name="Louis P."/>
            <person name="Goesmann A."/>
            <person name="Henrissat B."/>
            <person name="Duncan S.H."/>
            <person name="Flint H.J."/>
        </authorList>
    </citation>
    <scope>NUCLEOTIDE SEQUENCE</scope>
    <source>
        <strain evidence="1">NBRC 108216</strain>
    </source>
</reference>
<name>A0ABQ5V157_9PROT</name>
<protein>
    <submittedName>
        <fullName evidence="1">Uncharacterized protein</fullName>
    </submittedName>
</protein>
<organism evidence="1 2">
    <name type="scientific">Algimonas porphyrae</name>
    <dbReference type="NCBI Taxonomy" id="1128113"/>
    <lineage>
        <taxon>Bacteria</taxon>
        <taxon>Pseudomonadati</taxon>
        <taxon>Pseudomonadota</taxon>
        <taxon>Alphaproteobacteria</taxon>
        <taxon>Maricaulales</taxon>
        <taxon>Robiginitomaculaceae</taxon>
        <taxon>Algimonas</taxon>
    </lineage>
</organism>
<proteinExistence type="predicted"/>
<accession>A0ABQ5V157</accession>
<reference evidence="1" key="2">
    <citation type="submission" date="2023-01" db="EMBL/GenBank/DDBJ databases">
        <title>Draft genome sequence of Algimonas porphyrae strain NBRC 108216.</title>
        <authorList>
            <person name="Sun Q."/>
            <person name="Mori K."/>
        </authorList>
    </citation>
    <scope>NUCLEOTIDE SEQUENCE</scope>
    <source>
        <strain evidence="1">NBRC 108216</strain>
    </source>
</reference>
<evidence type="ECO:0000313" key="1">
    <source>
        <dbReference type="EMBL" id="GLQ20904.1"/>
    </source>
</evidence>
<sequence length="89" mass="9594">MAKVAHPARDGRTVRAVHRARTGVQTIRVVRPEKAVHAEIVARLEGASHEGASHGAANHQAVRLQDVSREMVRRAAARSGLGQGHVVNR</sequence>
<gene>
    <name evidence="1" type="ORF">GCM10007854_18590</name>
</gene>
<dbReference type="EMBL" id="BSNJ01000004">
    <property type="protein sequence ID" value="GLQ20904.1"/>
    <property type="molecule type" value="Genomic_DNA"/>
</dbReference>
<keyword evidence="2" id="KW-1185">Reference proteome</keyword>
<comment type="caution">
    <text evidence="1">The sequence shown here is derived from an EMBL/GenBank/DDBJ whole genome shotgun (WGS) entry which is preliminary data.</text>
</comment>
<evidence type="ECO:0000313" key="2">
    <source>
        <dbReference type="Proteomes" id="UP001161390"/>
    </source>
</evidence>
<dbReference type="Proteomes" id="UP001161390">
    <property type="component" value="Unassembled WGS sequence"/>
</dbReference>